<protein>
    <submittedName>
        <fullName evidence="1">Type IX secretion system membrane protein, PorP/SprF family</fullName>
    </submittedName>
</protein>
<organism evidence="1 2">
    <name type="scientific">Filimonas lacunae</name>
    <dbReference type="NCBI Taxonomy" id="477680"/>
    <lineage>
        <taxon>Bacteria</taxon>
        <taxon>Pseudomonadati</taxon>
        <taxon>Bacteroidota</taxon>
        <taxon>Chitinophagia</taxon>
        <taxon>Chitinophagales</taxon>
        <taxon>Chitinophagaceae</taxon>
        <taxon>Filimonas</taxon>
    </lineage>
</organism>
<reference evidence="2" key="1">
    <citation type="submission" date="2017-01" db="EMBL/GenBank/DDBJ databases">
        <authorList>
            <person name="Varghese N."/>
            <person name="Submissions S."/>
        </authorList>
    </citation>
    <scope>NUCLEOTIDE SEQUENCE [LARGE SCALE GENOMIC DNA]</scope>
    <source>
        <strain evidence="2">DSM 21054</strain>
    </source>
</reference>
<dbReference type="NCBIfam" id="TIGR03519">
    <property type="entry name" value="T9SS_PorP_fam"/>
    <property type="match status" value="1"/>
</dbReference>
<dbReference type="OrthoDB" id="891773at2"/>
<dbReference type="RefSeq" id="WP_076379309.1">
    <property type="nucleotide sequence ID" value="NZ_AP017422.1"/>
</dbReference>
<evidence type="ECO:0000313" key="2">
    <source>
        <dbReference type="Proteomes" id="UP000186917"/>
    </source>
</evidence>
<dbReference type="Proteomes" id="UP000186917">
    <property type="component" value="Unassembled WGS sequence"/>
</dbReference>
<dbReference type="Pfam" id="PF11751">
    <property type="entry name" value="PorP_SprF"/>
    <property type="match status" value="1"/>
</dbReference>
<dbReference type="EMBL" id="FTOR01000003">
    <property type="protein sequence ID" value="SIT10294.1"/>
    <property type="molecule type" value="Genomic_DNA"/>
</dbReference>
<dbReference type="STRING" id="477680.SAMN05421788_103505"/>
<evidence type="ECO:0000313" key="1">
    <source>
        <dbReference type="EMBL" id="SIT10294.1"/>
    </source>
</evidence>
<sequence length="300" mass="33079">MKKYIIGMVLISCLALQGKAQLYYNNQSARFFRNNYLANPAYAGSRNQPFLYALVNRSWIGFDGAPTLIQFAGDLPFGAHSGAGLQVASDKSGMLQRTYAKLSYAYKIKLGGNSEWIKLGFSLTGYRQRLDAAAVSSGGAIDPAAKAFNDQNWHIDGDFGAVYQTEGFQFSATTFNLRKWFPDFSNQPVDLETLALMTSYTFQTSDNIELKPLLAARFFTKSNWVAAVGGQLSYDHLFHASAIWQNTGSVVGTLGLMVKQLGELNFTYATNNKQGYGQQYEVGLGVALPGKKLNEVKQKQ</sequence>
<accession>A0A1N7PI42</accession>
<name>A0A1N7PI42_9BACT</name>
<dbReference type="InterPro" id="IPR019861">
    <property type="entry name" value="PorP/SprF_Bacteroidetes"/>
</dbReference>
<dbReference type="AlphaFoldDB" id="A0A1N7PI42"/>
<gene>
    <name evidence="1" type="ORF">SAMN05421788_103505</name>
</gene>
<keyword evidence="2" id="KW-1185">Reference proteome</keyword>
<proteinExistence type="predicted"/>